<dbReference type="SUPFAM" id="SSF46785">
    <property type="entry name" value="Winged helix' DNA-binding domain"/>
    <property type="match status" value="1"/>
</dbReference>
<dbReference type="PRINTS" id="PR00364">
    <property type="entry name" value="DISEASERSIST"/>
</dbReference>
<gene>
    <name evidence="5" type="ORF">RGQ29_032257</name>
</gene>
<dbReference type="SUPFAM" id="SSF52058">
    <property type="entry name" value="L domain-like"/>
    <property type="match status" value="1"/>
</dbReference>
<sequence>MEKNLKIEEEYDGVLKIKNRLCRKRVILVLDDVDKLKQLEMLSGEHDWFGPGSRIIITARDKQVLVAHGVYNIYEVKGLNEENALQLFRLKAFRKKHVLDDYIELSNHFLKYASGLPLALEVLGSFLFGKSTVEWKNELERLQEYPDPSILQVLEISFNELQIPQKEIFLHIACFFNNQKKDDVLEILHILGLYPFIGLKELTDKSLLKIMDNGVVWMHDLLEKMGRNIVCREWPDDPGKRSRLWDYEDINKVLKKNKGTEAVKAIDIVSTCNEQQVGSWNPKAFLKMKKLKFLRIYGTRYVPTHLPNDLKILDWISYPSKSLPSSFQLDELVQLRLQQSKIQRLWKGIKNFDKLKFIDLTDSLDLFITPDFTGVPNLEKLVLERFASW</sequence>
<dbReference type="GO" id="GO:0006952">
    <property type="term" value="P:defense response"/>
    <property type="evidence" value="ECO:0007669"/>
    <property type="project" value="InterPro"/>
</dbReference>
<protein>
    <submittedName>
        <fullName evidence="5">Uncharacterized protein</fullName>
    </submittedName>
</protein>
<dbReference type="InterPro" id="IPR044974">
    <property type="entry name" value="Disease_R_plants"/>
</dbReference>
<dbReference type="InterPro" id="IPR027417">
    <property type="entry name" value="P-loop_NTPase"/>
</dbReference>
<dbReference type="Pfam" id="PF07725">
    <property type="entry name" value="LRR_3"/>
    <property type="match status" value="1"/>
</dbReference>
<dbReference type="Proteomes" id="UP001324115">
    <property type="component" value="Unassembled WGS sequence"/>
</dbReference>
<dbReference type="InterPro" id="IPR002182">
    <property type="entry name" value="NB-ARC"/>
</dbReference>
<dbReference type="EMBL" id="JAXUIC010000801">
    <property type="protein sequence ID" value="KAK4538887.1"/>
    <property type="molecule type" value="Genomic_DNA"/>
</dbReference>
<dbReference type="InterPro" id="IPR058192">
    <property type="entry name" value="WHD_ROQ1-like"/>
</dbReference>
<evidence type="ECO:0000313" key="6">
    <source>
        <dbReference type="Proteomes" id="UP001324115"/>
    </source>
</evidence>
<keyword evidence="2" id="KW-0677">Repeat</keyword>
<feature type="domain" description="NB-ARC" evidence="3">
    <location>
        <begin position="5"/>
        <end position="96"/>
    </location>
</feature>
<keyword evidence="1" id="KW-0433">Leucine-rich repeat</keyword>
<dbReference type="Gene3D" id="3.40.50.300">
    <property type="entry name" value="P-loop containing nucleotide triphosphate hydrolases"/>
    <property type="match status" value="1"/>
</dbReference>
<proteinExistence type="predicted"/>
<dbReference type="InterPro" id="IPR011713">
    <property type="entry name" value="Leu-rich_rpt_3"/>
</dbReference>
<dbReference type="InterPro" id="IPR032675">
    <property type="entry name" value="LRR_dom_sf"/>
</dbReference>
<dbReference type="GO" id="GO:0043531">
    <property type="term" value="F:ADP binding"/>
    <property type="evidence" value="ECO:0007669"/>
    <property type="project" value="InterPro"/>
</dbReference>
<dbReference type="Pfam" id="PF23282">
    <property type="entry name" value="WHD_ROQ1"/>
    <property type="match status" value="1"/>
</dbReference>
<evidence type="ECO:0000256" key="1">
    <source>
        <dbReference type="ARBA" id="ARBA00022614"/>
    </source>
</evidence>
<organism evidence="5 6">
    <name type="scientific">Quercus rubra</name>
    <name type="common">Northern red oak</name>
    <name type="synonym">Quercus borealis</name>
    <dbReference type="NCBI Taxonomy" id="3512"/>
    <lineage>
        <taxon>Eukaryota</taxon>
        <taxon>Viridiplantae</taxon>
        <taxon>Streptophyta</taxon>
        <taxon>Embryophyta</taxon>
        <taxon>Tracheophyta</taxon>
        <taxon>Spermatophyta</taxon>
        <taxon>Magnoliopsida</taxon>
        <taxon>eudicotyledons</taxon>
        <taxon>Gunneridae</taxon>
        <taxon>Pentapetalae</taxon>
        <taxon>rosids</taxon>
        <taxon>fabids</taxon>
        <taxon>Fagales</taxon>
        <taxon>Fagaceae</taxon>
        <taxon>Quercus</taxon>
    </lineage>
</organism>
<dbReference type="AlphaFoldDB" id="A0AAN7DSG6"/>
<evidence type="ECO:0000313" key="5">
    <source>
        <dbReference type="EMBL" id="KAK4538887.1"/>
    </source>
</evidence>
<dbReference type="PANTHER" id="PTHR11017:SF559">
    <property type="entry name" value="DISEASE RESISTANCE PROTEIN CHL1"/>
    <property type="match status" value="1"/>
</dbReference>
<dbReference type="PANTHER" id="PTHR11017">
    <property type="entry name" value="LEUCINE-RICH REPEAT-CONTAINING PROTEIN"/>
    <property type="match status" value="1"/>
</dbReference>
<feature type="domain" description="Disease resistance protein Roq1-like winged-helix" evidence="4">
    <location>
        <begin position="165"/>
        <end position="230"/>
    </location>
</feature>
<reference evidence="5 6" key="1">
    <citation type="journal article" date="2023" name="G3 (Bethesda)">
        <title>A haplotype-resolved chromosome-scale genome for Quercus rubra L. provides insights into the genetics of adaptive traits for red oak species.</title>
        <authorList>
            <person name="Kapoor B."/>
            <person name="Jenkins J."/>
            <person name="Schmutz J."/>
            <person name="Zhebentyayeva T."/>
            <person name="Kuelheim C."/>
            <person name="Coggeshall M."/>
            <person name="Heim C."/>
            <person name="Lasky J.R."/>
            <person name="Leites L."/>
            <person name="Islam-Faridi N."/>
            <person name="Romero-Severson J."/>
            <person name="DeLeo V.L."/>
            <person name="Lucas S.M."/>
            <person name="Lazic D."/>
            <person name="Gailing O."/>
            <person name="Carlson J."/>
            <person name="Staton M."/>
        </authorList>
    </citation>
    <scope>NUCLEOTIDE SEQUENCE [LARGE SCALE GENOMIC DNA]</scope>
    <source>
        <strain evidence="5">Pseudo-F2</strain>
    </source>
</reference>
<dbReference type="InterPro" id="IPR036390">
    <property type="entry name" value="WH_DNA-bd_sf"/>
</dbReference>
<evidence type="ECO:0000256" key="2">
    <source>
        <dbReference type="ARBA" id="ARBA00022737"/>
    </source>
</evidence>
<dbReference type="SUPFAM" id="SSF52540">
    <property type="entry name" value="P-loop containing nucleoside triphosphate hydrolases"/>
    <property type="match status" value="1"/>
</dbReference>
<accession>A0AAN7DSG6</accession>
<keyword evidence="6" id="KW-1185">Reference proteome</keyword>
<evidence type="ECO:0000259" key="4">
    <source>
        <dbReference type="Pfam" id="PF23282"/>
    </source>
</evidence>
<dbReference type="InterPro" id="IPR042197">
    <property type="entry name" value="Apaf_helical"/>
</dbReference>
<comment type="caution">
    <text evidence="5">The sequence shown here is derived from an EMBL/GenBank/DDBJ whole genome shotgun (WGS) entry which is preliminary data.</text>
</comment>
<dbReference type="Gene3D" id="1.10.8.430">
    <property type="entry name" value="Helical domain of apoptotic protease-activating factors"/>
    <property type="match status" value="1"/>
</dbReference>
<name>A0AAN7DSG6_QUERU</name>
<dbReference type="Pfam" id="PF00931">
    <property type="entry name" value="NB-ARC"/>
    <property type="match status" value="1"/>
</dbReference>
<dbReference type="Gene3D" id="3.80.10.10">
    <property type="entry name" value="Ribonuclease Inhibitor"/>
    <property type="match status" value="1"/>
</dbReference>
<evidence type="ECO:0000259" key="3">
    <source>
        <dbReference type="Pfam" id="PF00931"/>
    </source>
</evidence>